<evidence type="ECO:0000313" key="5">
    <source>
        <dbReference type="EMBL" id="MBP2185108.1"/>
    </source>
</evidence>
<dbReference type="InterPro" id="IPR050300">
    <property type="entry name" value="GDXG_lipolytic_enzyme"/>
</dbReference>
<dbReference type="InterPro" id="IPR013094">
    <property type="entry name" value="AB_hydrolase_3"/>
</dbReference>
<dbReference type="InterPro" id="IPR002168">
    <property type="entry name" value="Lipase_GDXG_HIS_AS"/>
</dbReference>
<dbReference type="Gene3D" id="3.40.50.1820">
    <property type="entry name" value="alpha/beta hydrolase"/>
    <property type="match status" value="1"/>
</dbReference>
<evidence type="ECO:0000313" key="6">
    <source>
        <dbReference type="Proteomes" id="UP000741013"/>
    </source>
</evidence>
<feature type="domain" description="Alpha/beta hydrolase fold-3" evidence="4">
    <location>
        <begin position="81"/>
        <end position="277"/>
    </location>
</feature>
<evidence type="ECO:0000256" key="2">
    <source>
        <dbReference type="ARBA" id="ARBA00022801"/>
    </source>
</evidence>
<dbReference type="PANTHER" id="PTHR48081">
    <property type="entry name" value="AB HYDROLASE SUPERFAMILY PROTEIN C4A8.06C"/>
    <property type="match status" value="1"/>
</dbReference>
<organism evidence="5 6">
    <name type="scientific">Amycolatopsis magusensis</name>
    <dbReference type="NCBI Taxonomy" id="882444"/>
    <lineage>
        <taxon>Bacteria</taxon>
        <taxon>Bacillati</taxon>
        <taxon>Actinomycetota</taxon>
        <taxon>Actinomycetes</taxon>
        <taxon>Pseudonocardiales</taxon>
        <taxon>Pseudonocardiaceae</taxon>
        <taxon>Amycolatopsis</taxon>
    </lineage>
</organism>
<proteinExistence type="inferred from homology"/>
<dbReference type="Proteomes" id="UP000741013">
    <property type="component" value="Unassembled WGS sequence"/>
</dbReference>
<dbReference type="SUPFAM" id="SSF53474">
    <property type="entry name" value="alpha/beta-Hydrolases"/>
    <property type="match status" value="1"/>
</dbReference>
<dbReference type="InterPro" id="IPR033140">
    <property type="entry name" value="Lipase_GDXG_put_SER_AS"/>
</dbReference>
<evidence type="ECO:0000256" key="3">
    <source>
        <dbReference type="PROSITE-ProRule" id="PRU10038"/>
    </source>
</evidence>
<accession>A0ABS4Q1Z8</accession>
<protein>
    <submittedName>
        <fullName evidence="5">Acetyl esterase/lipase</fullName>
    </submittedName>
</protein>
<feature type="active site" evidence="3">
    <location>
        <position position="155"/>
    </location>
</feature>
<dbReference type="Pfam" id="PF07859">
    <property type="entry name" value="Abhydrolase_3"/>
    <property type="match status" value="1"/>
</dbReference>
<comment type="caution">
    <text evidence="5">The sequence shown here is derived from an EMBL/GenBank/DDBJ whole genome shotgun (WGS) entry which is preliminary data.</text>
</comment>
<dbReference type="PROSITE" id="PS01174">
    <property type="entry name" value="LIPASE_GDXG_SER"/>
    <property type="match status" value="1"/>
</dbReference>
<reference evidence="5 6" key="1">
    <citation type="submission" date="2021-03" db="EMBL/GenBank/DDBJ databases">
        <title>Sequencing the genomes of 1000 actinobacteria strains.</title>
        <authorList>
            <person name="Klenk H.-P."/>
        </authorList>
    </citation>
    <scope>NUCLEOTIDE SEQUENCE [LARGE SCALE GENOMIC DNA]</scope>
    <source>
        <strain evidence="5 6">DSM 45510</strain>
    </source>
</reference>
<gene>
    <name evidence="5" type="ORF">JOM49_006634</name>
</gene>
<evidence type="ECO:0000256" key="1">
    <source>
        <dbReference type="ARBA" id="ARBA00010515"/>
    </source>
</evidence>
<dbReference type="InterPro" id="IPR029058">
    <property type="entry name" value="AB_hydrolase_fold"/>
</dbReference>
<sequence length="305" mass="33353">MPPAAPSQESVRLRAAFSVRVRPVADRAAPRGYQLRGIRRISDSAGLSRLPRGTRAWPARYGRVRGVWMRAPGADPNRGALLYLHGGGYVFGSPRSHRTFAYRLSKRVGVPVFLLDYRRAPEHPFPAAADDALDAYRLLLARGYPPEKLLVAGDSAGGHLTACLLGDLARLHLPQPAGAYLVSPWLDLTVASASRRDGQQRDPFLSPAYAAKCRDAYVTNTPWNHPRLNVLGADKSGWPPILLQVGDTEALVDEARQFARTHTATELEVWPGQIHVFPIFSNLPEGRDATNRAGEFLGGLLTGCQ</sequence>
<dbReference type="PROSITE" id="PS01173">
    <property type="entry name" value="LIPASE_GDXG_HIS"/>
    <property type="match status" value="1"/>
</dbReference>
<keyword evidence="6" id="KW-1185">Reference proteome</keyword>
<dbReference type="EMBL" id="JAGGMS010000001">
    <property type="protein sequence ID" value="MBP2185108.1"/>
    <property type="molecule type" value="Genomic_DNA"/>
</dbReference>
<keyword evidence="2" id="KW-0378">Hydrolase</keyword>
<comment type="similarity">
    <text evidence="1">Belongs to the 'GDXG' lipolytic enzyme family.</text>
</comment>
<name>A0ABS4Q1Z8_9PSEU</name>
<dbReference type="RefSeq" id="WP_209668044.1">
    <property type="nucleotide sequence ID" value="NZ_JAGGMS010000001.1"/>
</dbReference>
<dbReference type="PANTHER" id="PTHR48081:SF30">
    <property type="entry name" value="ACETYL-HYDROLASE LIPR-RELATED"/>
    <property type="match status" value="1"/>
</dbReference>
<evidence type="ECO:0000259" key="4">
    <source>
        <dbReference type="Pfam" id="PF07859"/>
    </source>
</evidence>